<name>A0A0A0EQ76_9GAMM</name>
<evidence type="ECO:0000313" key="2">
    <source>
        <dbReference type="Proteomes" id="UP000030017"/>
    </source>
</evidence>
<gene>
    <name evidence="1" type="ORF">N792_04080</name>
</gene>
<dbReference type="Proteomes" id="UP000030017">
    <property type="component" value="Unassembled WGS sequence"/>
</dbReference>
<dbReference type="RefSeq" id="WP_036192564.1">
    <property type="nucleotide sequence ID" value="NZ_AVPS01000003.1"/>
</dbReference>
<dbReference type="OrthoDB" id="5957481at2"/>
<keyword evidence="2" id="KW-1185">Reference proteome</keyword>
<evidence type="ECO:0000313" key="1">
    <source>
        <dbReference type="EMBL" id="KGM52298.1"/>
    </source>
</evidence>
<dbReference type="Pfam" id="PF02597">
    <property type="entry name" value="ThiS"/>
    <property type="match status" value="1"/>
</dbReference>
<dbReference type="STRING" id="1122185.N792_04080"/>
<dbReference type="Gene3D" id="3.10.20.30">
    <property type="match status" value="1"/>
</dbReference>
<dbReference type="SUPFAM" id="SSF54285">
    <property type="entry name" value="MoaD/ThiS"/>
    <property type="match status" value="1"/>
</dbReference>
<comment type="caution">
    <text evidence="1">The sequence shown here is derived from an EMBL/GenBank/DDBJ whole genome shotgun (WGS) entry which is preliminary data.</text>
</comment>
<dbReference type="InterPro" id="IPR003749">
    <property type="entry name" value="ThiS/MoaD-like"/>
</dbReference>
<dbReference type="InterPro" id="IPR016155">
    <property type="entry name" value="Mopterin_synth/thiamin_S_b"/>
</dbReference>
<dbReference type="AlphaFoldDB" id="A0A0A0EQ76"/>
<proteinExistence type="predicted"/>
<protein>
    <submittedName>
        <fullName evidence="1">Thiamine biosynthesis protein ThiS</fullName>
    </submittedName>
</protein>
<organism evidence="1 2">
    <name type="scientific">Lysobacter concretionis Ko07 = DSM 16239</name>
    <dbReference type="NCBI Taxonomy" id="1122185"/>
    <lineage>
        <taxon>Bacteria</taxon>
        <taxon>Pseudomonadati</taxon>
        <taxon>Pseudomonadota</taxon>
        <taxon>Gammaproteobacteria</taxon>
        <taxon>Lysobacterales</taxon>
        <taxon>Lysobacteraceae</taxon>
        <taxon>Novilysobacter</taxon>
    </lineage>
</organism>
<dbReference type="EMBL" id="AVPS01000003">
    <property type="protein sequence ID" value="KGM52298.1"/>
    <property type="molecule type" value="Genomic_DNA"/>
</dbReference>
<dbReference type="InterPro" id="IPR012675">
    <property type="entry name" value="Beta-grasp_dom_sf"/>
</dbReference>
<reference evidence="1 2" key="1">
    <citation type="submission" date="2013-08" db="EMBL/GenBank/DDBJ databases">
        <title>Genome sequencing of Lysobacter.</title>
        <authorList>
            <person name="Zhang S."/>
            <person name="Wang G."/>
        </authorList>
    </citation>
    <scope>NUCLEOTIDE SEQUENCE [LARGE SCALE GENOMIC DNA]</scope>
    <source>
        <strain evidence="1 2">Ko07</strain>
    </source>
</reference>
<accession>A0A0A0EQ76</accession>
<sequence>MKVEVSLFGAFRGHEPGDRVALTLPEGARVAELREALTQHAQVHWPAAGSALLKYSAFASQSDVLREADALPADGQMAVLPPVSGG</sequence>
<dbReference type="eggNOG" id="COG1977">
    <property type="taxonomic scope" value="Bacteria"/>
</dbReference>